<dbReference type="PROSITE" id="PS50835">
    <property type="entry name" value="IG_LIKE"/>
    <property type="match status" value="1"/>
</dbReference>
<dbReference type="SMART" id="SM00406">
    <property type="entry name" value="IGv"/>
    <property type="match status" value="1"/>
</dbReference>
<dbReference type="InterPro" id="IPR036179">
    <property type="entry name" value="Ig-like_dom_sf"/>
</dbReference>
<keyword evidence="6" id="KW-1185">Reference proteome</keyword>
<dbReference type="GO" id="GO:0005886">
    <property type="term" value="C:plasma membrane"/>
    <property type="evidence" value="ECO:0007669"/>
    <property type="project" value="UniProtKB-ARBA"/>
</dbReference>
<evidence type="ECO:0000313" key="5">
    <source>
        <dbReference type="Ensembl" id="ENSSDAP00000005927.1"/>
    </source>
</evidence>
<dbReference type="GO" id="GO:0002250">
    <property type="term" value="P:adaptive immune response"/>
    <property type="evidence" value="ECO:0007669"/>
    <property type="project" value="UniProtKB-KW"/>
</dbReference>
<dbReference type="GO" id="GO:0005576">
    <property type="term" value="C:extracellular region"/>
    <property type="evidence" value="ECO:0007669"/>
    <property type="project" value="UniProtKB-ARBA"/>
</dbReference>
<dbReference type="InterPro" id="IPR013783">
    <property type="entry name" value="Ig-like_fold"/>
</dbReference>
<dbReference type="FunFam" id="2.60.40.10:FF:000212">
    <property type="entry name" value="Immunoglobulin kappa chain variable 12-38"/>
    <property type="match status" value="1"/>
</dbReference>
<reference evidence="5" key="1">
    <citation type="submission" date="2025-08" db="UniProtKB">
        <authorList>
            <consortium name="Ensembl"/>
        </authorList>
    </citation>
    <scope>IDENTIFICATION</scope>
</reference>
<dbReference type="SUPFAM" id="SSF48726">
    <property type="entry name" value="Immunoglobulin"/>
    <property type="match status" value="1"/>
</dbReference>
<reference evidence="5" key="2">
    <citation type="submission" date="2025-09" db="UniProtKB">
        <authorList>
            <consortium name="Ensembl"/>
        </authorList>
    </citation>
    <scope>IDENTIFICATION</scope>
</reference>
<keyword evidence="3" id="KW-1280">Immunoglobulin</keyword>
<dbReference type="InterPro" id="IPR013106">
    <property type="entry name" value="Ig_V-set"/>
</dbReference>
<dbReference type="Ensembl" id="ENSSDAT00000006778.1">
    <property type="protein sequence ID" value="ENSSDAP00000005927.1"/>
    <property type="gene ID" value="ENSSDAG00000005504.1"/>
</dbReference>
<dbReference type="Proteomes" id="UP000694422">
    <property type="component" value="Unplaced"/>
</dbReference>
<organism evidence="5 6">
    <name type="scientific">Spermophilus dauricus</name>
    <name type="common">Daurian ground squirrel</name>
    <dbReference type="NCBI Taxonomy" id="99837"/>
    <lineage>
        <taxon>Eukaryota</taxon>
        <taxon>Metazoa</taxon>
        <taxon>Chordata</taxon>
        <taxon>Craniata</taxon>
        <taxon>Vertebrata</taxon>
        <taxon>Euteleostomi</taxon>
        <taxon>Mammalia</taxon>
        <taxon>Eutheria</taxon>
        <taxon>Euarchontoglires</taxon>
        <taxon>Glires</taxon>
        <taxon>Rodentia</taxon>
        <taxon>Sciuromorpha</taxon>
        <taxon>Sciuridae</taxon>
        <taxon>Xerinae</taxon>
        <taxon>Marmotini</taxon>
        <taxon>Spermophilus</taxon>
    </lineage>
</organism>
<dbReference type="PANTHER" id="PTHR23267">
    <property type="entry name" value="IMMUNOGLOBULIN LIGHT CHAIN"/>
    <property type="match status" value="1"/>
</dbReference>
<proteinExistence type="predicted"/>
<evidence type="ECO:0000259" key="4">
    <source>
        <dbReference type="PROSITE" id="PS50835"/>
    </source>
</evidence>
<dbReference type="Pfam" id="PF07686">
    <property type="entry name" value="V-set"/>
    <property type="match status" value="1"/>
</dbReference>
<evidence type="ECO:0000256" key="1">
    <source>
        <dbReference type="ARBA" id="ARBA00022859"/>
    </source>
</evidence>
<keyword evidence="2" id="KW-1064">Adaptive immunity</keyword>
<dbReference type="Gene3D" id="2.60.40.10">
    <property type="entry name" value="Immunoglobulins"/>
    <property type="match status" value="1"/>
</dbReference>
<protein>
    <recommendedName>
        <fullName evidence="4">Ig-like domain-containing protein</fullName>
    </recommendedName>
</protein>
<dbReference type="InterPro" id="IPR003599">
    <property type="entry name" value="Ig_sub"/>
</dbReference>
<dbReference type="InterPro" id="IPR050150">
    <property type="entry name" value="IgV_Light_Chain"/>
</dbReference>
<evidence type="ECO:0000256" key="2">
    <source>
        <dbReference type="ARBA" id="ARBA00023130"/>
    </source>
</evidence>
<keyword evidence="1" id="KW-0391">Immunity</keyword>
<name>A0A8C9PAT6_SPEDA</name>
<evidence type="ECO:0000313" key="6">
    <source>
        <dbReference type="Proteomes" id="UP000694422"/>
    </source>
</evidence>
<dbReference type="AlphaFoldDB" id="A0A8C9PAT6"/>
<dbReference type="GO" id="GO:0019814">
    <property type="term" value="C:immunoglobulin complex"/>
    <property type="evidence" value="ECO:0007669"/>
    <property type="project" value="UniProtKB-KW"/>
</dbReference>
<dbReference type="SMART" id="SM00409">
    <property type="entry name" value="IG"/>
    <property type="match status" value="1"/>
</dbReference>
<feature type="domain" description="Ig-like" evidence="4">
    <location>
        <begin position="12"/>
        <end position="109"/>
    </location>
</feature>
<evidence type="ECO:0000256" key="3">
    <source>
        <dbReference type="ARBA" id="ARBA00043265"/>
    </source>
</evidence>
<sequence>MSGVTCDIMICDMMTHYPSSLPLSHGDRVTITCRSSEGIINRLHWYQQKTGHAPKLLIRYANTLESGVPSRFHGSGSGTDLTLTISNLEPEDVASYYCLQSNSYPPTVTQAMKKNTSGSRIVSLGCPTCSSCCIHLLRALLRGTRIPGP</sequence>
<dbReference type="InterPro" id="IPR007110">
    <property type="entry name" value="Ig-like_dom"/>
</dbReference>
<accession>A0A8C9PAT6</accession>